<dbReference type="AlphaFoldDB" id="A0A1F6B3I8"/>
<comment type="caution">
    <text evidence="1">The sequence shown here is derived from an EMBL/GenBank/DDBJ whole genome shotgun (WGS) entry which is preliminary data.</text>
</comment>
<organism evidence="1 2">
    <name type="scientific">Candidatus Gottesmanbacteria bacterium RIFCSPLOWO2_01_FULL_46_9</name>
    <dbReference type="NCBI Taxonomy" id="1798394"/>
    <lineage>
        <taxon>Bacteria</taxon>
        <taxon>Candidatus Gottesmaniibacteriota</taxon>
    </lineage>
</organism>
<name>A0A1F6B3I8_9BACT</name>
<accession>A0A1F6B3I8</accession>
<proteinExistence type="predicted"/>
<protein>
    <submittedName>
        <fullName evidence="1">Uncharacterized protein</fullName>
    </submittedName>
</protein>
<reference evidence="1 2" key="1">
    <citation type="journal article" date="2016" name="Nat. Commun.">
        <title>Thousands of microbial genomes shed light on interconnected biogeochemical processes in an aquifer system.</title>
        <authorList>
            <person name="Anantharaman K."/>
            <person name="Brown C.T."/>
            <person name="Hug L.A."/>
            <person name="Sharon I."/>
            <person name="Castelle C.J."/>
            <person name="Probst A.J."/>
            <person name="Thomas B.C."/>
            <person name="Singh A."/>
            <person name="Wilkins M.J."/>
            <person name="Karaoz U."/>
            <person name="Brodie E.L."/>
            <person name="Williams K.H."/>
            <person name="Hubbard S.S."/>
            <person name="Banfield J.F."/>
        </authorList>
    </citation>
    <scope>NUCLEOTIDE SEQUENCE [LARGE SCALE GENOMIC DNA]</scope>
</reference>
<dbReference type="Proteomes" id="UP000176450">
    <property type="component" value="Unassembled WGS sequence"/>
</dbReference>
<sequence>MDNQLTQALQPRGTFLNFGIFEAPAGTIASLIRPEDILAKNDELFPIGPNANAFAISEFSGSVFIASMKKNLYIGSTKGLDLTVVQSALLKQAAAVVIGGNKQSIELITSMNSGVVVPFYYPYLTPDVQLVFSLGFVEETKILFDWSTQKSS</sequence>
<evidence type="ECO:0000313" key="2">
    <source>
        <dbReference type="Proteomes" id="UP000176450"/>
    </source>
</evidence>
<dbReference type="EMBL" id="MFJX01000010">
    <property type="protein sequence ID" value="OGG31485.1"/>
    <property type="molecule type" value="Genomic_DNA"/>
</dbReference>
<gene>
    <name evidence="1" type="ORF">A3A63_01015</name>
</gene>
<evidence type="ECO:0000313" key="1">
    <source>
        <dbReference type="EMBL" id="OGG31485.1"/>
    </source>
</evidence>